<dbReference type="InterPro" id="IPR016186">
    <property type="entry name" value="C-type_lectin-like/link_sf"/>
</dbReference>
<name>A0AAD4R687_9BILA</name>
<dbReference type="InterPro" id="IPR016187">
    <property type="entry name" value="CTDL_fold"/>
</dbReference>
<evidence type="ECO:0000259" key="1">
    <source>
        <dbReference type="SMART" id="SM00034"/>
    </source>
</evidence>
<gene>
    <name evidence="2" type="ORF">DdX_06027</name>
</gene>
<dbReference type="AlphaFoldDB" id="A0AAD4R687"/>
<sequence length="244" mass="28152">MMLSWISSAFLVSSIIPGLIYCYSHANVEYRGLQWKAFQPAGVAYDSATGDCTNNNNTLFRVFFQDSTFNEAESNCREYGGHLASFHSLEEMLFINEVVDDALYSAPFDSEANRDGYYRLWAGVYHLGEETCNTSKLVPKYKLYFVDGTDYDLPMDEETQKKIWYQSCCKRQTDSSGKTVYQLQPDNWGYYNEYCGAFKHMRSTSKLRLGDKSCSMTMKAHVCKYQKSTTAYKDSLPWRLRLYG</sequence>
<reference evidence="2" key="1">
    <citation type="submission" date="2022-01" db="EMBL/GenBank/DDBJ databases">
        <title>Genome Sequence Resource for Two Populations of Ditylenchus destructor, the Migratory Endoparasitic Phytonematode.</title>
        <authorList>
            <person name="Zhang H."/>
            <person name="Lin R."/>
            <person name="Xie B."/>
        </authorList>
    </citation>
    <scope>NUCLEOTIDE SEQUENCE</scope>
    <source>
        <strain evidence="2">BazhouSP</strain>
    </source>
</reference>
<dbReference type="SMART" id="SM00034">
    <property type="entry name" value="CLECT"/>
    <property type="match status" value="1"/>
</dbReference>
<dbReference type="EMBL" id="JAKKPZ010000007">
    <property type="protein sequence ID" value="KAI1718914.1"/>
    <property type="molecule type" value="Genomic_DNA"/>
</dbReference>
<evidence type="ECO:0000313" key="3">
    <source>
        <dbReference type="Proteomes" id="UP001201812"/>
    </source>
</evidence>
<dbReference type="SUPFAM" id="SSF56436">
    <property type="entry name" value="C-type lectin-like"/>
    <property type="match status" value="1"/>
</dbReference>
<organism evidence="2 3">
    <name type="scientific">Ditylenchus destructor</name>
    <dbReference type="NCBI Taxonomy" id="166010"/>
    <lineage>
        <taxon>Eukaryota</taxon>
        <taxon>Metazoa</taxon>
        <taxon>Ecdysozoa</taxon>
        <taxon>Nematoda</taxon>
        <taxon>Chromadorea</taxon>
        <taxon>Rhabditida</taxon>
        <taxon>Tylenchina</taxon>
        <taxon>Tylenchomorpha</taxon>
        <taxon>Sphaerularioidea</taxon>
        <taxon>Anguinidae</taxon>
        <taxon>Anguininae</taxon>
        <taxon>Ditylenchus</taxon>
    </lineage>
</organism>
<accession>A0AAD4R687</accession>
<keyword evidence="3" id="KW-1185">Reference proteome</keyword>
<proteinExistence type="predicted"/>
<comment type="caution">
    <text evidence="2">The sequence shown here is derived from an EMBL/GenBank/DDBJ whole genome shotgun (WGS) entry which is preliminary data.</text>
</comment>
<protein>
    <recommendedName>
        <fullName evidence="1">C-type lectin domain-containing protein</fullName>
    </recommendedName>
</protein>
<evidence type="ECO:0000313" key="2">
    <source>
        <dbReference type="EMBL" id="KAI1718914.1"/>
    </source>
</evidence>
<dbReference type="Gene3D" id="3.10.100.10">
    <property type="entry name" value="Mannose-Binding Protein A, subunit A"/>
    <property type="match status" value="1"/>
</dbReference>
<feature type="domain" description="C-type lectin" evidence="1">
    <location>
        <begin position="47"/>
        <end position="224"/>
    </location>
</feature>
<dbReference type="Proteomes" id="UP001201812">
    <property type="component" value="Unassembled WGS sequence"/>
</dbReference>
<dbReference type="InterPro" id="IPR001304">
    <property type="entry name" value="C-type_lectin-like"/>
</dbReference>